<sequence length="94" mass="10954">MFFLMPQLCRFFCFSISIGSASNTKTQRRVIRSTAARGAFAYGFLPTSHLNICLPYHKMFNSLQKPRQSLTNCKDMWFHLIFIKVLLLKSSDKR</sequence>
<feature type="signal peptide" evidence="1">
    <location>
        <begin position="1"/>
        <end position="21"/>
    </location>
</feature>
<evidence type="ECO:0000313" key="2">
    <source>
        <dbReference type="EMBL" id="PMD24892.1"/>
    </source>
</evidence>
<proteinExistence type="predicted"/>
<keyword evidence="3" id="KW-1185">Reference proteome</keyword>
<evidence type="ECO:0008006" key="4">
    <source>
        <dbReference type="Google" id="ProtNLM"/>
    </source>
</evidence>
<accession>A0A2J6QF56</accession>
<evidence type="ECO:0000256" key="1">
    <source>
        <dbReference type="SAM" id="SignalP"/>
    </source>
</evidence>
<dbReference type="AlphaFoldDB" id="A0A2J6QF56"/>
<name>A0A2J6QF56_9HELO</name>
<dbReference type="EMBL" id="KZ613471">
    <property type="protein sequence ID" value="PMD24892.1"/>
    <property type="molecule type" value="Genomic_DNA"/>
</dbReference>
<gene>
    <name evidence="2" type="ORF">NA56DRAFT_461089</name>
</gene>
<feature type="chain" id="PRO_5014364962" description="Secreted protein" evidence="1">
    <location>
        <begin position="22"/>
        <end position="94"/>
    </location>
</feature>
<reference evidence="2 3" key="1">
    <citation type="submission" date="2016-05" db="EMBL/GenBank/DDBJ databases">
        <title>A degradative enzymes factory behind the ericoid mycorrhizal symbiosis.</title>
        <authorList>
            <consortium name="DOE Joint Genome Institute"/>
            <person name="Martino E."/>
            <person name="Morin E."/>
            <person name="Grelet G."/>
            <person name="Kuo A."/>
            <person name="Kohler A."/>
            <person name="Daghino S."/>
            <person name="Barry K."/>
            <person name="Choi C."/>
            <person name="Cichocki N."/>
            <person name="Clum A."/>
            <person name="Copeland A."/>
            <person name="Hainaut M."/>
            <person name="Haridas S."/>
            <person name="Labutti K."/>
            <person name="Lindquist E."/>
            <person name="Lipzen A."/>
            <person name="Khouja H.-R."/>
            <person name="Murat C."/>
            <person name="Ohm R."/>
            <person name="Olson A."/>
            <person name="Spatafora J."/>
            <person name="Veneault-Fourrey C."/>
            <person name="Henrissat B."/>
            <person name="Grigoriev I."/>
            <person name="Martin F."/>
            <person name="Perotto S."/>
        </authorList>
    </citation>
    <scope>NUCLEOTIDE SEQUENCE [LARGE SCALE GENOMIC DNA]</scope>
    <source>
        <strain evidence="2 3">UAMH 7357</strain>
    </source>
</reference>
<dbReference type="Proteomes" id="UP000235672">
    <property type="component" value="Unassembled WGS sequence"/>
</dbReference>
<evidence type="ECO:0000313" key="3">
    <source>
        <dbReference type="Proteomes" id="UP000235672"/>
    </source>
</evidence>
<protein>
    <recommendedName>
        <fullName evidence="4">Secreted protein</fullName>
    </recommendedName>
</protein>
<organism evidence="2 3">
    <name type="scientific">Hyaloscypha hepaticicola</name>
    <dbReference type="NCBI Taxonomy" id="2082293"/>
    <lineage>
        <taxon>Eukaryota</taxon>
        <taxon>Fungi</taxon>
        <taxon>Dikarya</taxon>
        <taxon>Ascomycota</taxon>
        <taxon>Pezizomycotina</taxon>
        <taxon>Leotiomycetes</taxon>
        <taxon>Helotiales</taxon>
        <taxon>Hyaloscyphaceae</taxon>
        <taxon>Hyaloscypha</taxon>
    </lineage>
</organism>
<keyword evidence="1" id="KW-0732">Signal</keyword>